<evidence type="ECO:0000313" key="3">
    <source>
        <dbReference type="Proteomes" id="UP000465361"/>
    </source>
</evidence>
<name>A0A7I9Y1Y6_9MYCO</name>
<dbReference type="RefSeq" id="WP_163758881.1">
    <property type="nucleotide sequence ID" value="NZ_BLKW01000004.1"/>
</dbReference>
<accession>A0A7I9Y1Y6</accession>
<protein>
    <submittedName>
        <fullName evidence="2">Uncharacterized protein</fullName>
    </submittedName>
</protein>
<keyword evidence="3" id="KW-1185">Reference proteome</keyword>
<keyword evidence="1" id="KW-0472">Membrane</keyword>
<reference evidence="2 3" key="1">
    <citation type="journal article" date="2019" name="Emerg. Microbes Infect.">
        <title>Comprehensive subspecies identification of 175 nontuberculous mycobacteria species based on 7547 genomic profiles.</title>
        <authorList>
            <person name="Matsumoto Y."/>
            <person name="Kinjo T."/>
            <person name="Motooka D."/>
            <person name="Nabeya D."/>
            <person name="Jung N."/>
            <person name="Uechi K."/>
            <person name="Horii T."/>
            <person name="Iida T."/>
            <person name="Fujita J."/>
            <person name="Nakamura S."/>
        </authorList>
    </citation>
    <scope>NUCLEOTIDE SEQUENCE [LARGE SCALE GENOMIC DNA]</scope>
    <source>
        <strain evidence="2 3">JCM 17322</strain>
    </source>
</reference>
<keyword evidence="1" id="KW-1133">Transmembrane helix</keyword>
<comment type="caution">
    <text evidence="2">The sequence shown here is derived from an EMBL/GenBank/DDBJ whole genome shotgun (WGS) entry which is preliminary data.</text>
</comment>
<evidence type="ECO:0000256" key="1">
    <source>
        <dbReference type="SAM" id="Phobius"/>
    </source>
</evidence>
<gene>
    <name evidence="2" type="ORF">MBOT_32580</name>
</gene>
<evidence type="ECO:0000313" key="2">
    <source>
        <dbReference type="EMBL" id="GFG75893.1"/>
    </source>
</evidence>
<proteinExistence type="predicted"/>
<dbReference type="AlphaFoldDB" id="A0A7I9Y1Y6"/>
<organism evidence="2 3">
    <name type="scientific">Mycobacterium botniense</name>
    <dbReference type="NCBI Taxonomy" id="84962"/>
    <lineage>
        <taxon>Bacteria</taxon>
        <taxon>Bacillati</taxon>
        <taxon>Actinomycetota</taxon>
        <taxon>Actinomycetes</taxon>
        <taxon>Mycobacteriales</taxon>
        <taxon>Mycobacteriaceae</taxon>
        <taxon>Mycobacterium</taxon>
    </lineage>
</organism>
<keyword evidence="1" id="KW-0812">Transmembrane</keyword>
<sequence length="70" mass="7479">MAVDLAWSAEEQQPEPEQLVPELELAEPGPPRHWPVVQVFGLVCGGLVALAVASVATMTGRFGIRNILSV</sequence>
<feature type="transmembrane region" description="Helical" evidence="1">
    <location>
        <begin position="36"/>
        <end position="56"/>
    </location>
</feature>
<dbReference type="Proteomes" id="UP000465361">
    <property type="component" value="Unassembled WGS sequence"/>
</dbReference>
<dbReference type="EMBL" id="BLKW01000004">
    <property type="protein sequence ID" value="GFG75893.1"/>
    <property type="molecule type" value="Genomic_DNA"/>
</dbReference>